<evidence type="ECO:0000313" key="1">
    <source>
        <dbReference type="EMBL" id="KZT55077.1"/>
    </source>
</evidence>
<sequence length="485" mass="55274">MASHFQAERVHHFRDMRSGTVEGPFELAPWQTGYYLDERREFLAENGTIVLALHMSLVLGQAKKLAHGRVSFGFRMYRQDLQLTGCLEQRCNKRPMHMASSPTYWARLEKAANMTADLAQVRSQYDMLVHALRCRAFLLSAPTAPVLRLSEDVLALIFEEAAECLQGYTEPNRCSYGGREHGARGVRQPFQAVAAMVCRRWRTAALGTGTLWTRFEIDCRVPWETVDRWAGYSKKVPVEVQLLLHCKSKRAYAACLRTLNSVTDHLRSLTLTGDGSYLSYIAARWRRTAPLLEQLVVVTSTSDEDRAPKLRADFRRAPKPRVPRALPALRHLTLDTLYPGWFYAVLLWDGGTRNALRTLRLGRHTHADVFVTLALLRLFPNLETLQLSGMGFFWRQTSTELKLRETPRVPLRSLRQLELSPSRAVSASRQHAWHQSAAPYIEAMYAWLQLLDVPALEHVIIPDEEGRYWLRHAPALKSTAAETTA</sequence>
<name>A0A165EKX4_9BASI</name>
<gene>
    <name evidence="1" type="ORF">CALCODRAFT_518949</name>
</gene>
<protein>
    <recommendedName>
        <fullName evidence="3">F-box domain-containing protein</fullName>
    </recommendedName>
</protein>
<organism evidence="1 2">
    <name type="scientific">Calocera cornea HHB12733</name>
    <dbReference type="NCBI Taxonomy" id="1353952"/>
    <lineage>
        <taxon>Eukaryota</taxon>
        <taxon>Fungi</taxon>
        <taxon>Dikarya</taxon>
        <taxon>Basidiomycota</taxon>
        <taxon>Agaricomycotina</taxon>
        <taxon>Dacrymycetes</taxon>
        <taxon>Dacrymycetales</taxon>
        <taxon>Dacrymycetaceae</taxon>
        <taxon>Calocera</taxon>
    </lineage>
</organism>
<reference evidence="1 2" key="1">
    <citation type="journal article" date="2016" name="Mol. Biol. Evol.">
        <title>Comparative Genomics of Early-Diverging Mushroom-Forming Fungi Provides Insights into the Origins of Lignocellulose Decay Capabilities.</title>
        <authorList>
            <person name="Nagy L.G."/>
            <person name="Riley R."/>
            <person name="Tritt A."/>
            <person name="Adam C."/>
            <person name="Daum C."/>
            <person name="Floudas D."/>
            <person name="Sun H."/>
            <person name="Yadav J.S."/>
            <person name="Pangilinan J."/>
            <person name="Larsson K.H."/>
            <person name="Matsuura K."/>
            <person name="Barry K."/>
            <person name="Labutti K."/>
            <person name="Kuo R."/>
            <person name="Ohm R.A."/>
            <person name="Bhattacharya S.S."/>
            <person name="Shirouzu T."/>
            <person name="Yoshinaga Y."/>
            <person name="Martin F.M."/>
            <person name="Grigoriev I.V."/>
            <person name="Hibbett D.S."/>
        </authorList>
    </citation>
    <scope>NUCLEOTIDE SEQUENCE [LARGE SCALE GENOMIC DNA]</scope>
    <source>
        <strain evidence="1 2">HHB12733</strain>
    </source>
</reference>
<keyword evidence="2" id="KW-1185">Reference proteome</keyword>
<dbReference type="STRING" id="1353952.A0A165EKX4"/>
<proteinExistence type="predicted"/>
<evidence type="ECO:0008006" key="3">
    <source>
        <dbReference type="Google" id="ProtNLM"/>
    </source>
</evidence>
<dbReference type="EMBL" id="KV424001">
    <property type="protein sequence ID" value="KZT55077.1"/>
    <property type="molecule type" value="Genomic_DNA"/>
</dbReference>
<dbReference type="AlphaFoldDB" id="A0A165EKX4"/>
<dbReference type="OrthoDB" id="2884925at2759"/>
<dbReference type="Proteomes" id="UP000076842">
    <property type="component" value="Unassembled WGS sequence"/>
</dbReference>
<dbReference type="InParanoid" id="A0A165EKX4"/>
<evidence type="ECO:0000313" key="2">
    <source>
        <dbReference type="Proteomes" id="UP000076842"/>
    </source>
</evidence>
<accession>A0A165EKX4</accession>